<dbReference type="EMBL" id="WJHE01001352">
    <property type="protein sequence ID" value="MST35001.1"/>
    <property type="molecule type" value="Genomic_DNA"/>
</dbReference>
<keyword evidence="1" id="KW-0732">Signal</keyword>
<gene>
    <name evidence="2" type="ORF">GHK86_20010</name>
</gene>
<keyword evidence="3" id="KW-1185">Reference proteome</keyword>
<evidence type="ECO:0000256" key="1">
    <source>
        <dbReference type="SAM" id="SignalP"/>
    </source>
</evidence>
<feature type="non-terminal residue" evidence="2">
    <location>
        <position position="63"/>
    </location>
</feature>
<accession>A0ABW9QZM0</accession>
<feature type="chain" id="PRO_5047464730" evidence="1">
    <location>
        <begin position="32"/>
        <end position="63"/>
    </location>
</feature>
<proteinExistence type="predicted"/>
<evidence type="ECO:0000313" key="2">
    <source>
        <dbReference type="EMBL" id="MST35001.1"/>
    </source>
</evidence>
<comment type="caution">
    <text evidence="2">The sequence shown here is derived from an EMBL/GenBank/DDBJ whole genome shotgun (WGS) entry which is preliminary data.</text>
</comment>
<evidence type="ECO:0000313" key="3">
    <source>
        <dbReference type="Proteomes" id="UP000437736"/>
    </source>
</evidence>
<organism evidence="2 3">
    <name type="scientific">Acidiferrimicrobium australe</name>
    <dbReference type="NCBI Taxonomy" id="2664430"/>
    <lineage>
        <taxon>Bacteria</taxon>
        <taxon>Bacillati</taxon>
        <taxon>Actinomycetota</taxon>
        <taxon>Acidimicrobiia</taxon>
        <taxon>Acidimicrobiales</taxon>
        <taxon>Acidimicrobiaceae</taxon>
        <taxon>Acidiferrimicrobium</taxon>
    </lineage>
</organism>
<dbReference type="Proteomes" id="UP000437736">
    <property type="component" value="Unassembled WGS sequence"/>
</dbReference>
<feature type="signal peptide" evidence="1">
    <location>
        <begin position="1"/>
        <end position="31"/>
    </location>
</feature>
<name>A0ABW9QZM0_9ACTN</name>
<reference evidence="2 3" key="1">
    <citation type="submission" date="2019-11" db="EMBL/GenBank/DDBJ databases">
        <title>Acidiferrimicrobium australis gen. nov., sp. nov., an acidophilic and obligately heterotrophic, member of the Actinobacteria that catalyses dissimilatory oxido- reduction of iron isolated from metal-rich acidic water in Chile.</title>
        <authorList>
            <person name="Gonzalez D."/>
            <person name="Huber K."/>
            <person name="Hedrich S."/>
            <person name="Rojas-Villalobos C."/>
            <person name="Quatrini R."/>
            <person name="Dinamarca M.A."/>
            <person name="Schwarz A."/>
            <person name="Canales C."/>
            <person name="Nancucheo I."/>
        </authorList>
    </citation>
    <scope>NUCLEOTIDE SEQUENCE [LARGE SCALE GENOMIC DNA]</scope>
    <source>
        <strain evidence="2 3">USS-CCA1</strain>
    </source>
</reference>
<sequence>MTKRKKRLVQRGLAALAAAGTVMGASAPPMAAASAAVWQSSARFGQTKRGGFILDNNEWHGGA</sequence>
<protein>
    <submittedName>
        <fullName evidence="2">Uncharacterized protein</fullName>
    </submittedName>
</protein>